<dbReference type="Proteomes" id="UP000765509">
    <property type="component" value="Unassembled WGS sequence"/>
</dbReference>
<proteinExistence type="predicted"/>
<dbReference type="OrthoDB" id="2507701at2759"/>
<name>A0A9Q3FU59_9BASI</name>
<organism evidence="1 2">
    <name type="scientific">Austropuccinia psidii MF-1</name>
    <dbReference type="NCBI Taxonomy" id="1389203"/>
    <lineage>
        <taxon>Eukaryota</taxon>
        <taxon>Fungi</taxon>
        <taxon>Dikarya</taxon>
        <taxon>Basidiomycota</taxon>
        <taxon>Pucciniomycotina</taxon>
        <taxon>Pucciniomycetes</taxon>
        <taxon>Pucciniales</taxon>
        <taxon>Sphaerophragmiaceae</taxon>
        <taxon>Austropuccinia</taxon>
    </lineage>
</organism>
<gene>
    <name evidence="1" type="ORF">O181_086405</name>
</gene>
<evidence type="ECO:0000313" key="1">
    <source>
        <dbReference type="EMBL" id="MBW0546690.1"/>
    </source>
</evidence>
<accession>A0A9Q3FU59</accession>
<comment type="caution">
    <text evidence="1">The sequence shown here is derived from an EMBL/GenBank/DDBJ whole genome shotgun (WGS) entry which is preliminary data.</text>
</comment>
<keyword evidence="2" id="KW-1185">Reference proteome</keyword>
<protein>
    <submittedName>
        <fullName evidence="1">Uncharacterized protein</fullName>
    </submittedName>
</protein>
<sequence length="98" mass="10973">MSIPGALAFSIYGDWFNVHEKSTWLASIATIMLICLNLPPSERLKLDIVYVAGIIPGMRKLTALQLNYLSPGQISRQSLVIDFTSHRASRQRCGIPYH</sequence>
<dbReference type="EMBL" id="AVOT02051686">
    <property type="protein sequence ID" value="MBW0546690.1"/>
    <property type="molecule type" value="Genomic_DNA"/>
</dbReference>
<evidence type="ECO:0000313" key="2">
    <source>
        <dbReference type="Proteomes" id="UP000765509"/>
    </source>
</evidence>
<dbReference type="AlphaFoldDB" id="A0A9Q3FU59"/>
<reference evidence="1" key="1">
    <citation type="submission" date="2021-03" db="EMBL/GenBank/DDBJ databases">
        <title>Draft genome sequence of rust myrtle Austropuccinia psidii MF-1, a brazilian biotype.</title>
        <authorList>
            <person name="Quecine M.C."/>
            <person name="Pachon D.M.R."/>
            <person name="Bonatelli M.L."/>
            <person name="Correr F.H."/>
            <person name="Franceschini L.M."/>
            <person name="Leite T.F."/>
            <person name="Margarido G.R.A."/>
            <person name="Almeida C.A."/>
            <person name="Ferrarezi J.A."/>
            <person name="Labate C.A."/>
        </authorList>
    </citation>
    <scope>NUCLEOTIDE SEQUENCE</scope>
    <source>
        <strain evidence="1">MF-1</strain>
    </source>
</reference>